<accession>A0ABZ2I4T6</accession>
<proteinExistence type="predicted"/>
<keyword evidence="3" id="KW-0328">Glycosyltransferase</keyword>
<keyword evidence="4" id="KW-1185">Reference proteome</keyword>
<dbReference type="EMBL" id="CP146275">
    <property type="protein sequence ID" value="WWT32152.1"/>
    <property type="molecule type" value="Genomic_DNA"/>
</dbReference>
<dbReference type="InterPro" id="IPR045864">
    <property type="entry name" value="aa-tRNA-synth_II/BPL/LPL"/>
</dbReference>
<evidence type="ECO:0000313" key="3">
    <source>
        <dbReference type="EMBL" id="WWT32152.1"/>
    </source>
</evidence>
<dbReference type="SUPFAM" id="SSF55681">
    <property type="entry name" value="Class II aaRS and biotin synthetases"/>
    <property type="match status" value="1"/>
</dbReference>
<feature type="domain" description="Class II Histidinyl-tRNA synthetase (HisRS)-like catalytic core" evidence="2">
    <location>
        <begin position="8"/>
        <end position="154"/>
    </location>
</feature>
<dbReference type="GO" id="GO:0016757">
    <property type="term" value="F:glycosyltransferase activity"/>
    <property type="evidence" value="ECO:0007669"/>
    <property type="project" value="UniProtKB-KW"/>
</dbReference>
<evidence type="ECO:0000313" key="4">
    <source>
        <dbReference type="Proteomes" id="UP001369958"/>
    </source>
</evidence>
<dbReference type="InterPro" id="IPR041715">
    <property type="entry name" value="HisRS-like_core"/>
</dbReference>
<evidence type="ECO:0000256" key="1">
    <source>
        <dbReference type="ARBA" id="ARBA00023102"/>
    </source>
</evidence>
<dbReference type="Proteomes" id="UP001369958">
    <property type="component" value="Chromosome"/>
</dbReference>
<sequence length="379" mass="40227">MTAIARRAALEALVSAPGVTLAAPPILVSPAAYFDLAGEELGARMILTQGMDGSEFCLRPDFTLPIAIDHIANGAATPAAYGYLGPVFRQRTDGPAQFDQGGIELLALPDADAALDQVIGFARAVTDIYGVTAPHIRVGDIDLFETLLAACDMPDVWRPRVRARFGHPEAMTALLDRLADPRPPMPGPAGLPAGDIADWVGELMLTNGLSLTESRTPQEIAARYLEKQALEAQRVPGPTIDLLRNYLAISGPADKSLAAIGALGQTAGIYLTSALQGASRRVDQLRDGLKAKSILFDAGFSPRLDYYTGITFEVTGAGGLVLVSGGQYDRLLKRLGASQDIPAVGCAVWVDRLEAECEKVDAGFSQQFRDEEGSAEVRP</sequence>
<dbReference type="Gene3D" id="3.30.930.10">
    <property type="entry name" value="Bira Bifunctional Protein, Domain 2"/>
    <property type="match status" value="1"/>
</dbReference>
<dbReference type="Pfam" id="PF13393">
    <property type="entry name" value="tRNA-synt_His"/>
    <property type="match status" value="2"/>
</dbReference>
<evidence type="ECO:0000259" key="2">
    <source>
        <dbReference type="Pfam" id="PF13393"/>
    </source>
</evidence>
<feature type="domain" description="Class II Histidinyl-tRNA synthetase (HisRS)-like catalytic core" evidence="2">
    <location>
        <begin position="230"/>
        <end position="353"/>
    </location>
</feature>
<reference evidence="3 4" key="1">
    <citation type="submission" date="2024-02" db="EMBL/GenBank/DDBJ databases">
        <title>Complete genome sequence of Pelagibacterium nitratireducens ZH15.</title>
        <authorList>
            <person name="Zhao L.H."/>
        </authorList>
    </citation>
    <scope>NUCLEOTIDE SEQUENCE [LARGE SCALE GENOMIC DNA]</scope>
    <source>
        <strain evidence="3 4">ZH15</strain>
    </source>
</reference>
<protein>
    <submittedName>
        <fullName evidence="3">ATP phosphoribosyltransferase regulatory subunit</fullName>
    </submittedName>
</protein>
<organism evidence="3 4">
    <name type="scientific">Pelagibacterium nitratireducens</name>
    <dbReference type="NCBI Taxonomy" id="1046114"/>
    <lineage>
        <taxon>Bacteria</taxon>
        <taxon>Pseudomonadati</taxon>
        <taxon>Pseudomonadota</taxon>
        <taxon>Alphaproteobacteria</taxon>
        <taxon>Hyphomicrobiales</taxon>
        <taxon>Devosiaceae</taxon>
        <taxon>Pelagibacterium</taxon>
    </lineage>
</organism>
<keyword evidence="1" id="KW-0028">Amino-acid biosynthesis</keyword>
<gene>
    <name evidence="3" type="ORF">V6617_14200</name>
</gene>
<dbReference type="InterPro" id="IPR004516">
    <property type="entry name" value="HisRS/HisZ"/>
</dbReference>
<keyword evidence="1" id="KW-0368">Histidine biosynthesis</keyword>
<dbReference type="RefSeq" id="WP_338607615.1">
    <property type="nucleotide sequence ID" value="NZ_CP146275.1"/>
</dbReference>
<keyword evidence="3" id="KW-0808">Transferase</keyword>
<dbReference type="PANTHER" id="PTHR43707:SF1">
    <property type="entry name" value="HISTIDINE--TRNA LIGASE, MITOCHONDRIAL-RELATED"/>
    <property type="match status" value="1"/>
</dbReference>
<name>A0ABZ2I4T6_9HYPH</name>
<dbReference type="PANTHER" id="PTHR43707">
    <property type="entry name" value="HISTIDYL-TRNA SYNTHETASE"/>
    <property type="match status" value="1"/>
</dbReference>